<organism evidence="4 5">
    <name type="scientific">Zemynaea arenosa</name>
    <dbReference type="NCBI Taxonomy" id="2561931"/>
    <lineage>
        <taxon>Bacteria</taxon>
        <taxon>Pseudomonadati</taxon>
        <taxon>Pseudomonadota</taxon>
        <taxon>Betaproteobacteria</taxon>
        <taxon>Burkholderiales</taxon>
        <taxon>Oxalobacteraceae</taxon>
        <taxon>Telluria group</taxon>
        <taxon>Zemynaea</taxon>
    </lineage>
</organism>
<evidence type="ECO:0000259" key="2">
    <source>
        <dbReference type="Pfam" id="PF02481"/>
    </source>
</evidence>
<dbReference type="NCBIfam" id="TIGR00732">
    <property type="entry name" value="dprA"/>
    <property type="match status" value="1"/>
</dbReference>
<keyword evidence="5" id="KW-1185">Reference proteome</keyword>
<accession>A0A4Y9S7Z4</accession>
<dbReference type="PANTHER" id="PTHR43022">
    <property type="entry name" value="PROTEIN SMF"/>
    <property type="match status" value="1"/>
</dbReference>
<sequence>MQDTDPNIVDTPGADLALWLRLAETPGVGALTLQRLLERFDTPERILSASYAELRPVVTQERAARALLEPLPSEAERAVEQALAWHGQPGQQVLTLADPAYPAVLKQIPDPPAVLYARGDAARLNARDCLAIVGSRNASVQGVRTAQAFAQALSECGVTIVSGLALGIDAAAHAGALQGLGSTIAVVGTGVDVVYPARNRGLAHLIAEQGCIVSEFRLGTRVDSSNFPRRNRIISGMSKAVLVVEAAAQSGSLITARMAADQGRDVLAIPGSIHAALSKGCHRLIKQGAKLVDCAADVLEELHRPGAVPNAPQMFQHAQTHNQLLELLDGAASNAYDIALHTGLDPAFVNTQLLSLELEGLIERLPGGIFRTVRLGA</sequence>
<evidence type="ECO:0000313" key="5">
    <source>
        <dbReference type="Proteomes" id="UP000298438"/>
    </source>
</evidence>
<dbReference type="Gene3D" id="1.10.10.10">
    <property type="entry name" value="Winged helix-like DNA-binding domain superfamily/Winged helix DNA-binding domain"/>
    <property type="match status" value="1"/>
</dbReference>
<dbReference type="Pfam" id="PF02481">
    <property type="entry name" value="DNA_processg_A"/>
    <property type="match status" value="1"/>
</dbReference>
<dbReference type="OrthoDB" id="9785707at2"/>
<comment type="similarity">
    <text evidence="1">Belongs to the DprA/Smf family.</text>
</comment>
<gene>
    <name evidence="4" type="primary">dprA</name>
    <name evidence="4" type="ORF">E4L96_16905</name>
</gene>
<evidence type="ECO:0000256" key="1">
    <source>
        <dbReference type="ARBA" id="ARBA00006525"/>
    </source>
</evidence>
<feature type="domain" description="DprA winged helix" evidence="3">
    <location>
        <begin position="314"/>
        <end position="368"/>
    </location>
</feature>
<dbReference type="InterPro" id="IPR003488">
    <property type="entry name" value="DprA"/>
</dbReference>
<dbReference type="Proteomes" id="UP000298438">
    <property type="component" value="Unassembled WGS sequence"/>
</dbReference>
<dbReference type="Gene3D" id="3.40.50.450">
    <property type="match status" value="1"/>
</dbReference>
<name>A0A4Y9S7Z4_9BURK</name>
<dbReference type="InterPro" id="IPR041614">
    <property type="entry name" value="DprA_WH"/>
</dbReference>
<dbReference type="InterPro" id="IPR036388">
    <property type="entry name" value="WH-like_DNA-bd_sf"/>
</dbReference>
<comment type="caution">
    <text evidence="4">The sequence shown here is derived from an EMBL/GenBank/DDBJ whole genome shotgun (WGS) entry which is preliminary data.</text>
</comment>
<dbReference type="EMBL" id="SPVF01000218">
    <property type="protein sequence ID" value="TFW16203.1"/>
    <property type="molecule type" value="Genomic_DNA"/>
</dbReference>
<proteinExistence type="inferred from homology"/>
<feature type="domain" description="Smf/DprA SLOG" evidence="2">
    <location>
        <begin position="93"/>
        <end position="302"/>
    </location>
</feature>
<dbReference type="AlphaFoldDB" id="A0A4Y9S7Z4"/>
<dbReference type="InterPro" id="IPR010994">
    <property type="entry name" value="RuvA_2-like"/>
</dbReference>
<dbReference type="RefSeq" id="WP_135208385.1">
    <property type="nucleotide sequence ID" value="NZ_SPVF01000218.1"/>
</dbReference>
<evidence type="ECO:0000313" key="4">
    <source>
        <dbReference type="EMBL" id="TFW16203.1"/>
    </source>
</evidence>
<dbReference type="SUPFAM" id="SSF102405">
    <property type="entry name" value="MCP/YpsA-like"/>
    <property type="match status" value="1"/>
</dbReference>
<dbReference type="SUPFAM" id="SSF47781">
    <property type="entry name" value="RuvA domain 2-like"/>
    <property type="match status" value="1"/>
</dbReference>
<dbReference type="InterPro" id="IPR057666">
    <property type="entry name" value="DrpA_SLOG"/>
</dbReference>
<protein>
    <submittedName>
        <fullName evidence="4">DNA-protecting protein DprA</fullName>
    </submittedName>
</protein>
<reference evidence="4 5" key="1">
    <citation type="submission" date="2019-03" db="EMBL/GenBank/DDBJ databases">
        <title>Draft Genome Sequence of Massilia arenosa sp. nov., a Novel Massilia Species Isolated from a Sandy-loam Maize Soil.</title>
        <authorList>
            <person name="Raths R."/>
            <person name="Peta V."/>
            <person name="Bucking H."/>
        </authorList>
    </citation>
    <scope>NUCLEOTIDE SEQUENCE [LARGE SCALE GENOMIC DNA]</scope>
    <source>
        <strain evidence="4 5">MC02</strain>
    </source>
</reference>
<evidence type="ECO:0000259" key="3">
    <source>
        <dbReference type="Pfam" id="PF17782"/>
    </source>
</evidence>
<dbReference type="PANTHER" id="PTHR43022:SF1">
    <property type="entry name" value="PROTEIN SMF"/>
    <property type="match status" value="1"/>
</dbReference>
<dbReference type="GO" id="GO:0009294">
    <property type="term" value="P:DNA-mediated transformation"/>
    <property type="evidence" value="ECO:0007669"/>
    <property type="project" value="InterPro"/>
</dbReference>
<dbReference type="Pfam" id="PF17782">
    <property type="entry name" value="WHD_DprA"/>
    <property type="match status" value="1"/>
</dbReference>